<organism evidence="3 4">
    <name type="scientific">Mikania micrantha</name>
    <name type="common">bitter vine</name>
    <dbReference type="NCBI Taxonomy" id="192012"/>
    <lineage>
        <taxon>Eukaryota</taxon>
        <taxon>Viridiplantae</taxon>
        <taxon>Streptophyta</taxon>
        <taxon>Embryophyta</taxon>
        <taxon>Tracheophyta</taxon>
        <taxon>Spermatophyta</taxon>
        <taxon>Magnoliopsida</taxon>
        <taxon>eudicotyledons</taxon>
        <taxon>Gunneridae</taxon>
        <taxon>Pentapetalae</taxon>
        <taxon>asterids</taxon>
        <taxon>campanulids</taxon>
        <taxon>Asterales</taxon>
        <taxon>Asteraceae</taxon>
        <taxon>Asteroideae</taxon>
        <taxon>Heliantheae alliance</taxon>
        <taxon>Eupatorieae</taxon>
        <taxon>Mikania</taxon>
    </lineage>
</organism>
<keyword evidence="4" id="KW-1185">Reference proteome</keyword>
<dbReference type="PANTHER" id="PTHR33133:SF1">
    <property type="entry name" value="EXPRESSED PROTEIN-RELATED"/>
    <property type="match status" value="1"/>
</dbReference>
<feature type="transmembrane region" description="Helical" evidence="2">
    <location>
        <begin position="87"/>
        <end position="108"/>
    </location>
</feature>
<dbReference type="OrthoDB" id="1725067at2759"/>
<dbReference type="EMBL" id="SZYD01000018">
    <property type="protein sequence ID" value="KAD2804130.1"/>
    <property type="molecule type" value="Genomic_DNA"/>
</dbReference>
<feature type="transmembrane region" description="Helical" evidence="2">
    <location>
        <begin position="186"/>
        <end position="210"/>
    </location>
</feature>
<dbReference type="Proteomes" id="UP000326396">
    <property type="component" value="Linkage Group LG8"/>
</dbReference>
<comment type="caution">
    <text evidence="3">The sequence shown here is derived from an EMBL/GenBank/DDBJ whole genome shotgun (WGS) entry which is preliminary data.</text>
</comment>
<accession>A0A5N6LRI6</accession>
<keyword evidence="2" id="KW-0812">Transmembrane</keyword>
<gene>
    <name evidence="3" type="ORF">E3N88_37507</name>
</gene>
<name>A0A5N6LRI6_9ASTR</name>
<evidence type="ECO:0000313" key="3">
    <source>
        <dbReference type="EMBL" id="KAD2804130.1"/>
    </source>
</evidence>
<evidence type="ECO:0000313" key="4">
    <source>
        <dbReference type="Proteomes" id="UP000326396"/>
    </source>
</evidence>
<dbReference type="PANTHER" id="PTHR33133">
    <property type="entry name" value="OS08G0107100 PROTEIN-RELATED"/>
    <property type="match status" value="1"/>
</dbReference>
<protein>
    <submittedName>
        <fullName evidence="3">Uncharacterized protein</fullName>
    </submittedName>
</protein>
<feature type="compositionally biased region" description="Acidic residues" evidence="1">
    <location>
        <begin position="429"/>
        <end position="445"/>
    </location>
</feature>
<feature type="transmembrane region" description="Helical" evidence="2">
    <location>
        <begin position="260"/>
        <end position="287"/>
    </location>
</feature>
<keyword evidence="2" id="KW-0472">Membrane</keyword>
<feature type="transmembrane region" description="Helical" evidence="2">
    <location>
        <begin position="27"/>
        <end position="51"/>
    </location>
</feature>
<proteinExistence type="predicted"/>
<reference evidence="3 4" key="1">
    <citation type="submission" date="2019-05" db="EMBL/GenBank/DDBJ databases">
        <title>Mikania micrantha, genome provides insights into the molecular mechanism of rapid growth.</title>
        <authorList>
            <person name="Liu B."/>
        </authorList>
    </citation>
    <scope>NUCLEOTIDE SEQUENCE [LARGE SCALE GENOMIC DNA]</scope>
    <source>
        <strain evidence="3">NLD-2019</strain>
        <tissue evidence="3">Leaf</tissue>
    </source>
</reference>
<evidence type="ECO:0000256" key="1">
    <source>
        <dbReference type="SAM" id="MobiDB-lite"/>
    </source>
</evidence>
<evidence type="ECO:0000256" key="2">
    <source>
        <dbReference type="SAM" id="Phobius"/>
    </source>
</evidence>
<dbReference type="AlphaFoldDB" id="A0A5N6LRI6"/>
<keyword evidence="2" id="KW-1133">Transmembrane helix</keyword>
<sequence>MSSSATQTTANRHQLFRLTIGILNSHSLHFITISFLFLPLIFSASAAVQFYHSSSGTDVTTMFDPFNLRLIKTVISSSQTLLHVKTLITILGVTCCIIFSTVAGIALITNSTNRIIHRQPITFSSSVKSLSSSYLPLFHTFMAGLITLIVLFLVFTLLPLAIIQAIKGFGLHFDLFLLPLCLNTIFSYALAITILFFVVIWGSAAAITVLESKSGFEALRQSANQSTEFRHQSFSIVLVTGFVLITALLNLTVLTANWTLILYVGAIYLTSSLMILVYVVANTVLYLQCKIIENGEKIAVMTEEEVSGEHVRLTVSDEDDKVVHHELAEEMKGVDEVEVLQRSLGERRGHVRGVGRKVKSITPDLPQHMYHPAANELQQQLADANARWAEQQRINEMMQQQINKLMSMQGGQGSSSFYYPGFETNQEKDQEEEEEKDDEDDDEDE</sequence>
<feature type="transmembrane region" description="Helical" evidence="2">
    <location>
        <begin position="137"/>
        <end position="166"/>
    </location>
</feature>
<feature type="transmembrane region" description="Helical" evidence="2">
    <location>
        <begin position="231"/>
        <end position="254"/>
    </location>
</feature>
<feature type="region of interest" description="Disordered" evidence="1">
    <location>
        <begin position="408"/>
        <end position="445"/>
    </location>
</feature>